<dbReference type="Proteomes" id="UP001256711">
    <property type="component" value="Unassembled WGS sequence"/>
</dbReference>
<dbReference type="RefSeq" id="WP_270598217.1">
    <property type="nucleotide sequence ID" value="NZ_JAQESC010000005.1"/>
</dbReference>
<dbReference type="Gene3D" id="3.90.550.10">
    <property type="entry name" value="Spore Coat Polysaccharide Biosynthesis Protein SpsA, Chain A"/>
    <property type="match status" value="1"/>
</dbReference>
<dbReference type="AlphaFoldDB" id="A0AAW8TXR6"/>
<evidence type="ECO:0000313" key="2">
    <source>
        <dbReference type="EMBL" id="MDT2809722.1"/>
    </source>
</evidence>
<protein>
    <submittedName>
        <fullName evidence="2">Glycosyltransferase family 2 protein</fullName>
    </submittedName>
</protein>
<dbReference type="InterPro" id="IPR001173">
    <property type="entry name" value="Glyco_trans_2-like"/>
</dbReference>
<dbReference type="EMBL" id="JARQBJ010000002">
    <property type="protein sequence ID" value="MDT2809722.1"/>
    <property type="molecule type" value="Genomic_DNA"/>
</dbReference>
<sequence>MKTCIVVLNYNNAQESLAFVKAIKEYAAFQQILLVDNHSTDDSYQIFREAFSQEEKIILLQAEKNLGYASGNNLGLRYGVEQVQAELLFLANPDVSFSEDVVTRLRDFYQSQRSETLGTMAPVMLVPNRKQENSAWKLPTFADCLLATQVGLDKIASFRQRYSKQRFSESPIPVEVLPGSFFAISAKALKAVDYLDEGTFLYGEENILAHKLLQQGYTNYLLPDIQYLHQHSTTIASQLKRREMFRIYYQSLLYYVTNTLKVGKGKALLFRIIASIGLVGRSGREKLRWNR</sequence>
<evidence type="ECO:0000259" key="1">
    <source>
        <dbReference type="Pfam" id="PF00535"/>
    </source>
</evidence>
<dbReference type="PANTHER" id="PTHR43179:SF10">
    <property type="entry name" value="GLYCOSYL TRANSFERASE"/>
    <property type="match status" value="1"/>
</dbReference>
<reference evidence="2" key="1">
    <citation type="submission" date="2023-03" db="EMBL/GenBank/DDBJ databases">
        <authorList>
            <person name="Shen W."/>
            <person name="Cai J."/>
        </authorList>
    </citation>
    <scope>NUCLEOTIDE SEQUENCE</scope>
    <source>
        <strain evidence="2">B226-2</strain>
    </source>
</reference>
<accession>A0AAW8TXR6</accession>
<dbReference type="InterPro" id="IPR029044">
    <property type="entry name" value="Nucleotide-diphossugar_trans"/>
</dbReference>
<evidence type="ECO:0000313" key="3">
    <source>
        <dbReference type="Proteomes" id="UP001256711"/>
    </source>
</evidence>
<organism evidence="2 3">
    <name type="scientific">Enterococcus asini</name>
    <dbReference type="NCBI Taxonomy" id="57732"/>
    <lineage>
        <taxon>Bacteria</taxon>
        <taxon>Bacillati</taxon>
        <taxon>Bacillota</taxon>
        <taxon>Bacilli</taxon>
        <taxon>Lactobacillales</taxon>
        <taxon>Enterococcaceae</taxon>
        <taxon>Enterococcus</taxon>
    </lineage>
</organism>
<dbReference type="PANTHER" id="PTHR43179">
    <property type="entry name" value="RHAMNOSYLTRANSFERASE WBBL"/>
    <property type="match status" value="1"/>
</dbReference>
<name>A0AAW8TXR6_9ENTE</name>
<comment type="caution">
    <text evidence="2">The sequence shown here is derived from an EMBL/GenBank/DDBJ whole genome shotgun (WGS) entry which is preliminary data.</text>
</comment>
<dbReference type="Pfam" id="PF00535">
    <property type="entry name" value="Glycos_transf_2"/>
    <property type="match status" value="1"/>
</dbReference>
<feature type="domain" description="Glycosyltransferase 2-like" evidence="1">
    <location>
        <begin position="4"/>
        <end position="129"/>
    </location>
</feature>
<proteinExistence type="predicted"/>
<gene>
    <name evidence="2" type="ORF">P7H43_04440</name>
</gene>
<dbReference type="SUPFAM" id="SSF53448">
    <property type="entry name" value="Nucleotide-diphospho-sugar transferases"/>
    <property type="match status" value="1"/>
</dbReference>